<feature type="compositionally biased region" description="Low complexity" evidence="1">
    <location>
        <begin position="33"/>
        <end position="48"/>
    </location>
</feature>
<dbReference type="OMA" id="THRRDTC"/>
<feature type="compositionally biased region" description="Polar residues" evidence="1">
    <location>
        <begin position="256"/>
        <end position="268"/>
    </location>
</feature>
<protein>
    <recommendedName>
        <fullName evidence="4">Retinoic acid induced 16-like protein</fullName>
    </recommendedName>
</protein>
<dbReference type="Proteomes" id="UP000038009">
    <property type="component" value="Unassembled WGS sequence"/>
</dbReference>
<feature type="compositionally biased region" description="Low complexity" evidence="1">
    <location>
        <begin position="732"/>
        <end position="752"/>
    </location>
</feature>
<dbReference type="OrthoDB" id="272562at2759"/>
<organism evidence="2 3">
    <name type="scientific">Leptomonas seymouri</name>
    <dbReference type="NCBI Taxonomy" id="5684"/>
    <lineage>
        <taxon>Eukaryota</taxon>
        <taxon>Discoba</taxon>
        <taxon>Euglenozoa</taxon>
        <taxon>Kinetoplastea</taxon>
        <taxon>Metakinetoplastina</taxon>
        <taxon>Trypanosomatida</taxon>
        <taxon>Trypanosomatidae</taxon>
        <taxon>Leishmaniinae</taxon>
        <taxon>Leptomonas</taxon>
    </lineage>
</organism>
<feature type="region of interest" description="Disordered" evidence="1">
    <location>
        <begin position="732"/>
        <end position="755"/>
    </location>
</feature>
<feature type="region of interest" description="Disordered" evidence="1">
    <location>
        <begin position="159"/>
        <end position="186"/>
    </location>
</feature>
<accession>A0A0N0P6X3</accession>
<name>A0A0N0P6X3_LEPSE</name>
<evidence type="ECO:0008006" key="4">
    <source>
        <dbReference type="Google" id="ProtNLM"/>
    </source>
</evidence>
<comment type="caution">
    <text evidence="2">The sequence shown here is derived from an EMBL/GenBank/DDBJ whole genome shotgun (WGS) entry which is preliminary data.</text>
</comment>
<feature type="region of interest" description="Disordered" evidence="1">
    <location>
        <begin position="12"/>
        <end position="77"/>
    </location>
</feature>
<gene>
    <name evidence="2" type="ORF">ABL78_3215</name>
</gene>
<dbReference type="EMBL" id="LJSK01000077">
    <property type="protein sequence ID" value="KPI87677.1"/>
    <property type="molecule type" value="Genomic_DNA"/>
</dbReference>
<keyword evidence="3" id="KW-1185">Reference proteome</keyword>
<evidence type="ECO:0000256" key="1">
    <source>
        <dbReference type="SAM" id="MobiDB-lite"/>
    </source>
</evidence>
<reference evidence="2 3" key="1">
    <citation type="journal article" date="2015" name="PLoS Pathog.">
        <title>Leptomonas seymouri: Adaptations to the Dixenous Life Cycle Analyzed by Genome Sequencing, Transcriptome Profiling and Co-infection with Leishmania donovani.</title>
        <authorList>
            <person name="Kraeva N."/>
            <person name="Butenko A."/>
            <person name="Hlavacova J."/>
            <person name="Kostygov A."/>
            <person name="Myskova J."/>
            <person name="Grybchuk D."/>
            <person name="Lestinova T."/>
            <person name="Votypka J."/>
            <person name="Volf P."/>
            <person name="Opperdoes F."/>
            <person name="Flegontov P."/>
            <person name="Lukes J."/>
            <person name="Yurchenko V."/>
        </authorList>
    </citation>
    <scope>NUCLEOTIDE SEQUENCE [LARGE SCALE GENOMIC DNA]</scope>
    <source>
        <strain evidence="2 3">ATCC 30220</strain>
    </source>
</reference>
<evidence type="ECO:0000313" key="3">
    <source>
        <dbReference type="Proteomes" id="UP000038009"/>
    </source>
</evidence>
<feature type="region of interest" description="Disordered" evidence="1">
    <location>
        <begin position="235"/>
        <end position="281"/>
    </location>
</feature>
<evidence type="ECO:0000313" key="2">
    <source>
        <dbReference type="EMBL" id="KPI87677.1"/>
    </source>
</evidence>
<dbReference type="AlphaFoldDB" id="A0A0N0P6X3"/>
<dbReference type="VEuPathDB" id="TriTrypDB:Lsey_0077_0040"/>
<sequence length="1093" mass="117650">MDNDVHARFQRMLLGEPELQPKSQPHSEPPLQQPQQQPQLQQSLHQSLNVDANANLTPGGPAVIPPPLSTASKHPPAQPLSMVSIVQDQWLRLCDYFQRVQCANSNEQRIALVHELDTVESSLNCIMDALLTDHKQLVSMQLLQNNQPIFGESFHSELGTAAATPSGPQEGKTAKGAPPSSSVPNARQRDALTAAAATAPLRPLAGGLHPDGALTSLPPCYRFLFADAHHEGPLPFGGSDAGADESRREGSKSRSDAPTLQQQTQADASTHAAKAAESPFDDPSPIGGIFLLTLCQYAKQDEPPGVRSIILEFIVRLLQEADLPTDRTAYPAGDPALSLLQLNPPLLIVPLLDMLRKVSKALDPSGKARHGDVSMPSLLAYPLAGGGEDQDGTFLQDAGRTQFVIFLSSLAEKMERVPALANFFVVEDGKHGERNVFVLLDALLPYLTHDCSAPGWTHRRDTCRYALSAVISLAKCPDPWIQDFIGKEGRVASRTLMAARTTLLTLCKIPDNDDSATQVLFLRDVLRFWASLLTMSPSVAEDLQLATLIEKDFYFQTLIPLLQLPEKHVYSAACLVAAQVLRDLNCSAPVLTRGLAKALLATSIRKASGRIIPHANHYNSVVTGEGGEGKANPDAITLGRQEEAAAERLKIHSTTSFFLYYILPHLSSNPYMSVEERENCALLGSAATRWSAAKATLVLVQALVENVPEVFLREVFLMDVCSLADVLRKQSQSTNSGSASPSGASESSHNNSCKSEGAARAANVGLWSTGLAPPHLKVHEYFVKELHDVTAAGFALGLGAERVGEAVLSRLLRIEGNMSIDALRARQEVMSAMTQLNPKGTISAAADAEEGNASLNATPSSHVSMPGLLSNCWIHAGVQHSPLTVALCEMVQHLDSTPFTVSSLVADLVVSLCLLPDLRVIYTLLDPENGSLKLALRQLRDVLQHKIHMSASIVTLAQTTKKGATATSTSTVGCSSRSGPPLAATASPLAGKRISLLVLYDTLVQHWDVLMHGDELPSNAERSLSVPRDAVREAPSNQPRISGFPIDSLRDAVEANSNVLHACLYSEYLLAHLDAAIGYSALSQNLMYLRTSV</sequence>
<proteinExistence type="predicted"/>
<feature type="compositionally biased region" description="Basic and acidic residues" evidence="1">
    <location>
        <begin position="244"/>
        <end position="255"/>
    </location>
</feature>